<comment type="function">
    <text evidence="14">Catalyzes the hydrolysis of acyl-CoAs into free fatty acids and coenzyme A (CoASH), regulating their respective intracellular levels. Has acyl-CoA thioesterase activity towards medium (C12) and long-chain (C18) fatty acyl-CoA substrates. Can also hydrolyze 3-hydroxyphenylacetyl-CoA and 3,4-dihydroxyphenylacetyl-CoA (in vitro). May play a role in controlling adaptive thermogenesis.</text>
</comment>
<evidence type="ECO:0000256" key="8">
    <source>
        <dbReference type="ARBA" id="ARBA00022990"/>
    </source>
</evidence>
<comment type="caution">
    <text evidence="20">The sequence shown here is derived from an EMBL/GenBank/DDBJ whole genome shotgun (WGS) entry which is preliminary data.</text>
</comment>
<evidence type="ECO:0000256" key="9">
    <source>
        <dbReference type="ARBA" id="ARBA00023098"/>
    </source>
</evidence>
<dbReference type="SUPFAM" id="SSF54637">
    <property type="entry name" value="Thioesterase/thiol ester dehydrase-isomerase"/>
    <property type="match status" value="1"/>
</dbReference>
<dbReference type="PANTHER" id="PTHR21660">
    <property type="entry name" value="THIOESTERASE SUPERFAMILY MEMBER-RELATED"/>
    <property type="match status" value="1"/>
</dbReference>
<dbReference type="InterPro" id="IPR003736">
    <property type="entry name" value="PAAI_dom"/>
</dbReference>
<evidence type="ECO:0000256" key="2">
    <source>
        <dbReference type="ARBA" id="ARBA00004173"/>
    </source>
</evidence>
<dbReference type="GO" id="GO:0005739">
    <property type="term" value="C:mitochondrion"/>
    <property type="evidence" value="ECO:0007669"/>
    <property type="project" value="UniProtKB-SubCell"/>
</dbReference>
<dbReference type="Pfam" id="PF03061">
    <property type="entry name" value="4HBT"/>
    <property type="match status" value="1"/>
</dbReference>
<evidence type="ECO:0000313" key="21">
    <source>
        <dbReference type="Proteomes" id="UP000193719"/>
    </source>
</evidence>
<dbReference type="GO" id="GO:0005829">
    <property type="term" value="C:cytosol"/>
    <property type="evidence" value="ECO:0007669"/>
    <property type="project" value="UniProtKB-SubCell"/>
</dbReference>
<keyword evidence="12" id="KW-0539">Nucleus</keyword>
<evidence type="ECO:0000256" key="4">
    <source>
        <dbReference type="ARBA" id="ARBA00004514"/>
    </source>
</evidence>
<evidence type="ECO:0000256" key="12">
    <source>
        <dbReference type="ARBA" id="ARBA00023242"/>
    </source>
</evidence>
<evidence type="ECO:0000256" key="15">
    <source>
        <dbReference type="ARBA" id="ARBA00064709"/>
    </source>
</evidence>
<dbReference type="GO" id="GO:0005634">
    <property type="term" value="C:nucleus"/>
    <property type="evidence" value="ECO:0007669"/>
    <property type="project" value="UniProtKB-SubCell"/>
</dbReference>
<evidence type="ECO:0000256" key="1">
    <source>
        <dbReference type="ARBA" id="ARBA00004123"/>
    </source>
</evidence>
<dbReference type="PANTHER" id="PTHR21660:SF1">
    <property type="entry name" value="ACYL-COENZYME A THIOESTERASE 13"/>
    <property type="match status" value="1"/>
</dbReference>
<dbReference type="CDD" id="cd03443">
    <property type="entry name" value="PaaI_thioesterase"/>
    <property type="match status" value="1"/>
</dbReference>
<dbReference type="FunFam" id="3.10.129.10:FF:000021">
    <property type="entry name" value="Acyl-coenzyme A thioesterase 13"/>
    <property type="match status" value="1"/>
</dbReference>
<dbReference type="OrthoDB" id="46529at2759"/>
<feature type="domain" description="Thioesterase" evidence="19">
    <location>
        <begin position="138"/>
        <end position="213"/>
    </location>
</feature>
<comment type="similarity">
    <text evidence="5">Belongs to the thioesterase PaaI family.</text>
</comment>
<dbReference type="InterPro" id="IPR029069">
    <property type="entry name" value="HotDog_dom_sf"/>
</dbReference>
<evidence type="ECO:0000256" key="16">
    <source>
        <dbReference type="ARBA" id="ARBA00067273"/>
    </source>
</evidence>
<keyword evidence="9" id="KW-0443">Lipid metabolism</keyword>
<keyword evidence="6" id="KW-0963">Cytoplasm</keyword>
<accession>A0A1Y1VHP1</accession>
<evidence type="ECO:0000256" key="14">
    <source>
        <dbReference type="ARBA" id="ARBA00058205"/>
    </source>
</evidence>
<dbReference type="GO" id="GO:0005819">
    <property type="term" value="C:spindle"/>
    <property type="evidence" value="ECO:0007669"/>
    <property type="project" value="UniProtKB-SubCell"/>
</dbReference>
<evidence type="ECO:0000256" key="6">
    <source>
        <dbReference type="ARBA" id="ARBA00022490"/>
    </source>
</evidence>
<protein>
    <recommendedName>
        <fullName evidence="16">Acyl-coenzyme A thioesterase 13</fullName>
    </recommendedName>
    <alternativeName>
        <fullName evidence="17">Hotdog-fold thioesterase superfamily member 2</fullName>
    </alternativeName>
    <alternativeName>
        <fullName evidence="18">Thioesterase superfamily member 2</fullName>
    </alternativeName>
</protein>
<dbReference type="EMBL" id="MCFH01000008">
    <property type="protein sequence ID" value="ORX55904.1"/>
    <property type="molecule type" value="Genomic_DNA"/>
</dbReference>
<keyword evidence="11" id="KW-0206">Cytoskeleton</keyword>
<evidence type="ECO:0000256" key="7">
    <source>
        <dbReference type="ARBA" id="ARBA00022801"/>
    </source>
</evidence>
<evidence type="ECO:0000256" key="10">
    <source>
        <dbReference type="ARBA" id="ARBA00023128"/>
    </source>
</evidence>
<evidence type="ECO:0000256" key="13">
    <source>
        <dbReference type="ARBA" id="ARBA00052976"/>
    </source>
</evidence>
<keyword evidence="8" id="KW-0007">Acetylation</keyword>
<sequence>MSLLNITKSNTTSLIKSSSRIILPKCFQLGNSLSLKTPLALQINNFSSTSLSKASTYDYSKHSNETNQLLGYNKVAQLKDSDNKNTLEFVKKAWKEYINGGGFDTLNFKNLEIVEEESNHPGKVTMKFVVQKEQTNRHGGLHGGFISSLIDVVGSLSVTSFGEKYSKHVSADINVSFMRGAKVGDEIFVEARCEKLGRSLAFTVVELYNGKTKNIIAEGRHTKFIK</sequence>
<comment type="subcellular location">
    <subcellularLocation>
        <location evidence="3">Cytoplasm</location>
        <location evidence="3">Cytoskeleton</location>
        <location evidence="3">Spindle</location>
    </subcellularLocation>
    <subcellularLocation>
        <location evidence="4">Cytoplasm</location>
        <location evidence="4">Cytosol</location>
    </subcellularLocation>
    <subcellularLocation>
        <location evidence="2">Mitochondrion</location>
    </subcellularLocation>
    <subcellularLocation>
        <location evidence="1">Nucleus</location>
    </subcellularLocation>
</comment>
<keyword evidence="10" id="KW-0496">Mitochondrion</keyword>
<evidence type="ECO:0000256" key="18">
    <source>
        <dbReference type="ARBA" id="ARBA00083956"/>
    </source>
</evidence>
<evidence type="ECO:0000256" key="17">
    <source>
        <dbReference type="ARBA" id="ARBA00081533"/>
    </source>
</evidence>
<evidence type="ECO:0000256" key="5">
    <source>
        <dbReference type="ARBA" id="ARBA00008324"/>
    </source>
</evidence>
<name>A0A1Y1VHP1_9FUNG</name>
<gene>
    <name evidence="20" type="ORF">BCR36DRAFT_320521</name>
</gene>
<keyword evidence="21" id="KW-1185">Reference proteome</keyword>
<dbReference type="GO" id="GO:0006629">
    <property type="term" value="P:lipid metabolic process"/>
    <property type="evidence" value="ECO:0007669"/>
    <property type="project" value="UniProtKB-KW"/>
</dbReference>
<reference evidence="20 21" key="2">
    <citation type="submission" date="2016-08" db="EMBL/GenBank/DDBJ databases">
        <title>Pervasive Adenine N6-methylation of Active Genes in Fungi.</title>
        <authorList>
            <consortium name="DOE Joint Genome Institute"/>
            <person name="Mondo S.J."/>
            <person name="Dannebaum R.O."/>
            <person name="Kuo R.C."/>
            <person name="Labutti K."/>
            <person name="Haridas S."/>
            <person name="Kuo A."/>
            <person name="Salamov A."/>
            <person name="Ahrendt S.R."/>
            <person name="Lipzen A."/>
            <person name="Sullivan W."/>
            <person name="Andreopoulos W.B."/>
            <person name="Clum A."/>
            <person name="Lindquist E."/>
            <person name="Daum C."/>
            <person name="Ramamoorthy G.K."/>
            <person name="Gryganskyi A."/>
            <person name="Culley D."/>
            <person name="Magnuson J.K."/>
            <person name="James T.Y."/>
            <person name="O'Malley M.A."/>
            <person name="Stajich J.E."/>
            <person name="Spatafora J.W."/>
            <person name="Visel A."/>
            <person name="Grigoriev I.V."/>
        </authorList>
    </citation>
    <scope>NUCLEOTIDE SEQUENCE [LARGE SCALE GENOMIC DNA]</scope>
    <source>
        <strain evidence="21">finn</strain>
    </source>
</reference>
<dbReference type="STRING" id="1754191.A0A1Y1VHP1"/>
<evidence type="ECO:0000313" key="20">
    <source>
        <dbReference type="EMBL" id="ORX55904.1"/>
    </source>
</evidence>
<dbReference type="InterPro" id="IPR006683">
    <property type="entry name" value="Thioestr_dom"/>
</dbReference>
<dbReference type="GO" id="GO:0047617">
    <property type="term" value="F:fatty acyl-CoA hydrolase activity"/>
    <property type="evidence" value="ECO:0007669"/>
    <property type="project" value="InterPro"/>
</dbReference>
<dbReference type="AlphaFoldDB" id="A0A1Y1VHP1"/>
<dbReference type="GO" id="GO:0016853">
    <property type="term" value="F:isomerase activity"/>
    <property type="evidence" value="ECO:0007669"/>
    <property type="project" value="UniProtKB-KW"/>
</dbReference>
<comment type="subunit">
    <text evidence="15">Homotetramer. Interacts with PCTP.</text>
</comment>
<proteinExistence type="inferred from homology"/>
<dbReference type="NCBIfam" id="TIGR00369">
    <property type="entry name" value="unchar_dom_1"/>
    <property type="match status" value="1"/>
</dbReference>
<dbReference type="Gene3D" id="3.10.129.10">
    <property type="entry name" value="Hotdog Thioesterase"/>
    <property type="match status" value="1"/>
</dbReference>
<evidence type="ECO:0000259" key="19">
    <source>
        <dbReference type="Pfam" id="PF03061"/>
    </source>
</evidence>
<reference evidence="20 21" key="1">
    <citation type="submission" date="2016-08" db="EMBL/GenBank/DDBJ databases">
        <title>Genomes of anaerobic fungi encode conserved fungal cellulosomes for biomass hydrolysis.</title>
        <authorList>
            <consortium name="DOE Joint Genome Institute"/>
            <person name="Haitjema C.H."/>
            <person name="Gilmore S.P."/>
            <person name="Henske J.K."/>
            <person name="Solomon K.V."/>
            <person name="De Groot R."/>
            <person name="Kuo A."/>
            <person name="Mondo S.J."/>
            <person name="Salamov A.A."/>
            <person name="Labutti K."/>
            <person name="Zhao Z."/>
            <person name="Chiniquy J."/>
            <person name="Barry K."/>
            <person name="Brewer H.M."/>
            <person name="Purvine S.O."/>
            <person name="Wright A.T."/>
            <person name="Boxma B."/>
            <person name="Van Alen T."/>
            <person name="Hackstein J.H."/>
            <person name="Baker S.E."/>
            <person name="Grigoriev I.V."/>
            <person name="O'Malley M.A."/>
        </authorList>
    </citation>
    <scope>NUCLEOTIDE SEQUENCE [LARGE SCALE GENOMIC DNA]</scope>
    <source>
        <strain evidence="21">finn</strain>
    </source>
</reference>
<dbReference type="Proteomes" id="UP000193719">
    <property type="component" value="Unassembled WGS sequence"/>
</dbReference>
<keyword evidence="20" id="KW-0413">Isomerase</keyword>
<organism evidence="20 21">
    <name type="scientific">Piromyces finnis</name>
    <dbReference type="NCBI Taxonomy" id="1754191"/>
    <lineage>
        <taxon>Eukaryota</taxon>
        <taxon>Fungi</taxon>
        <taxon>Fungi incertae sedis</taxon>
        <taxon>Chytridiomycota</taxon>
        <taxon>Chytridiomycota incertae sedis</taxon>
        <taxon>Neocallimastigomycetes</taxon>
        <taxon>Neocallimastigales</taxon>
        <taxon>Neocallimastigaceae</taxon>
        <taxon>Piromyces</taxon>
    </lineage>
</organism>
<keyword evidence="7" id="KW-0378">Hydrolase</keyword>
<dbReference type="InterPro" id="IPR039298">
    <property type="entry name" value="ACOT13"/>
</dbReference>
<comment type="catalytic activity">
    <reaction evidence="13">
        <text>a fatty acyl-CoA + H2O = a fatty acid + CoA + H(+)</text>
        <dbReference type="Rhea" id="RHEA:16781"/>
        <dbReference type="ChEBI" id="CHEBI:15377"/>
        <dbReference type="ChEBI" id="CHEBI:15378"/>
        <dbReference type="ChEBI" id="CHEBI:28868"/>
        <dbReference type="ChEBI" id="CHEBI:57287"/>
        <dbReference type="ChEBI" id="CHEBI:77636"/>
    </reaction>
    <physiologicalReaction direction="left-to-right" evidence="13">
        <dbReference type="Rhea" id="RHEA:16782"/>
    </physiologicalReaction>
</comment>
<evidence type="ECO:0000256" key="3">
    <source>
        <dbReference type="ARBA" id="ARBA00004186"/>
    </source>
</evidence>
<evidence type="ECO:0000256" key="11">
    <source>
        <dbReference type="ARBA" id="ARBA00023212"/>
    </source>
</evidence>